<keyword evidence="3" id="KW-1185">Reference proteome</keyword>
<name>A0A5B7J316_PORTR</name>
<feature type="region of interest" description="Disordered" evidence="1">
    <location>
        <begin position="1"/>
        <end position="21"/>
    </location>
</feature>
<protein>
    <submittedName>
        <fullName evidence="2">Uncharacterized protein</fullName>
    </submittedName>
</protein>
<comment type="caution">
    <text evidence="2">The sequence shown here is derived from an EMBL/GenBank/DDBJ whole genome shotgun (WGS) entry which is preliminary data.</text>
</comment>
<evidence type="ECO:0000256" key="1">
    <source>
        <dbReference type="SAM" id="MobiDB-lite"/>
    </source>
</evidence>
<evidence type="ECO:0000313" key="2">
    <source>
        <dbReference type="EMBL" id="MPC88366.1"/>
    </source>
</evidence>
<reference evidence="2 3" key="1">
    <citation type="submission" date="2019-05" db="EMBL/GenBank/DDBJ databases">
        <title>Another draft genome of Portunus trituberculatus and its Hox gene families provides insights of decapod evolution.</title>
        <authorList>
            <person name="Jeong J.-H."/>
            <person name="Song I."/>
            <person name="Kim S."/>
            <person name="Choi T."/>
            <person name="Kim D."/>
            <person name="Ryu S."/>
            <person name="Kim W."/>
        </authorList>
    </citation>
    <scope>NUCLEOTIDE SEQUENCE [LARGE SCALE GENOMIC DNA]</scope>
    <source>
        <tissue evidence="2">Muscle</tissue>
    </source>
</reference>
<sequence length="94" mass="10333">MAGRSLRRYESRRRMRQQPSGEIRDVALLRANNRMGRPLVSPAMLHLAEKKVVGGRLDAAATLLLMTACGSPAGQLHKDVPQGKAKAKPVQMIF</sequence>
<accession>A0A5B7J316</accession>
<dbReference type="AlphaFoldDB" id="A0A5B7J316"/>
<organism evidence="2 3">
    <name type="scientific">Portunus trituberculatus</name>
    <name type="common">Swimming crab</name>
    <name type="synonym">Neptunus trituberculatus</name>
    <dbReference type="NCBI Taxonomy" id="210409"/>
    <lineage>
        <taxon>Eukaryota</taxon>
        <taxon>Metazoa</taxon>
        <taxon>Ecdysozoa</taxon>
        <taxon>Arthropoda</taxon>
        <taxon>Crustacea</taxon>
        <taxon>Multicrustacea</taxon>
        <taxon>Malacostraca</taxon>
        <taxon>Eumalacostraca</taxon>
        <taxon>Eucarida</taxon>
        <taxon>Decapoda</taxon>
        <taxon>Pleocyemata</taxon>
        <taxon>Brachyura</taxon>
        <taxon>Eubrachyura</taxon>
        <taxon>Portunoidea</taxon>
        <taxon>Portunidae</taxon>
        <taxon>Portuninae</taxon>
        <taxon>Portunus</taxon>
    </lineage>
</organism>
<gene>
    <name evidence="2" type="ORF">E2C01_083267</name>
</gene>
<dbReference type="EMBL" id="VSRR010077596">
    <property type="protein sequence ID" value="MPC88366.1"/>
    <property type="molecule type" value="Genomic_DNA"/>
</dbReference>
<dbReference type="Proteomes" id="UP000324222">
    <property type="component" value="Unassembled WGS sequence"/>
</dbReference>
<evidence type="ECO:0000313" key="3">
    <source>
        <dbReference type="Proteomes" id="UP000324222"/>
    </source>
</evidence>
<proteinExistence type="predicted"/>